<evidence type="ECO:0000256" key="12">
    <source>
        <dbReference type="ARBA" id="ARBA00023136"/>
    </source>
</evidence>
<keyword evidence="6 13" id="KW-0812">Transmembrane</keyword>
<evidence type="ECO:0000313" key="15">
    <source>
        <dbReference type="Proteomes" id="UP001556367"/>
    </source>
</evidence>
<reference evidence="15" key="1">
    <citation type="submission" date="2024-06" db="EMBL/GenBank/DDBJ databases">
        <title>Multi-omics analyses provide insights into the biosynthesis of the anticancer antibiotic pleurotin in Hohenbuehelia grisea.</title>
        <authorList>
            <person name="Weaver J.A."/>
            <person name="Alberti F."/>
        </authorList>
    </citation>
    <scope>NUCLEOTIDE SEQUENCE [LARGE SCALE GENOMIC DNA]</scope>
    <source>
        <strain evidence="15">T-177</strain>
    </source>
</reference>
<keyword evidence="8 13" id="KW-1133">Transmembrane helix</keyword>
<evidence type="ECO:0000256" key="6">
    <source>
        <dbReference type="ARBA" id="ARBA00022692"/>
    </source>
</evidence>
<comment type="caution">
    <text evidence="14">The sequence shown here is derived from an EMBL/GenBank/DDBJ whole genome shotgun (WGS) entry which is preliminary data.</text>
</comment>
<evidence type="ECO:0000256" key="1">
    <source>
        <dbReference type="ARBA" id="ARBA00001971"/>
    </source>
</evidence>
<evidence type="ECO:0000256" key="4">
    <source>
        <dbReference type="ARBA" id="ARBA00010617"/>
    </source>
</evidence>
<dbReference type="Proteomes" id="UP001556367">
    <property type="component" value="Unassembled WGS sequence"/>
</dbReference>
<keyword evidence="7" id="KW-0479">Metal-binding</keyword>
<keyword evidence="10" id="KW-0408">Iron</keyword>
<evidence type="ECO:0000256" key="11">
    <source>
        <dbReference type="ARBA" id="ARBA00023033"/>
    </source>
</evidence>
<evidence type="ECO:0000256" key="2">
    <source>
        <dbReference type="ARBA" id="ARBA00004370"/>
    </source>
</evidence>
<evidence type="ECO:0000256" key="7">
    <source>
        <dbReference type="ARBA" id="ARBA00022723"/>
    </source>
</evidence>
<dbReference type="PANTHER" id="PTHR24305:SF166">
    <property type="entry name" value="CYTOCHROME P450 12A4, MITOCHONDRIAL-RELATED"/>
    <property type="match status" value="1"/>
</dbReference>
<comment type="pathway">
    <text evidence="3">Secondary metabolite biosynthesis; terpenoid biosynthesis.</text>
</comment>
<keyword evidence="15" id="KW-1185">Reference proteome</keyword>
<accession>A0ABR3JUQ2</accession>
<dbReference type="Gene3D" id="1.10.630.10">
    <property type="entry name" value="Cytochrome P450"/>
    <property type="match status" value="1"/>
</dbReference>
<keyword evidence="5" id="KW-0349">Heme</keyword>
<evidence type="ECO:0000313" key="14">
    <source>
        <dbReference type="EMBL" id="KAL0958873.1"/>
    </source>
</evidence>
<dbReference type="EMBL" id="JASNQZ010000003">
    <property type="protein sequence ID" value="KAL0958873.1"/>
    <property type="molecule type" value="Genomic_DNA"/>
</dbReference>
<comment type="cofactor">
    <cofactor evidence="1">
        <name>heme</name>
        <dbReference type="ChEBI" id="CHEBI:30413"/>
    </cofactor>
</comment>
<comment type="similarity">
    <text evidence="4">Belongs to the cytochrome P450 family.</text>
</comment>
<proteinExistence type="inferred from homology"/>
<evidence type="ECO:0000256" key="3">
    <source>
        <dbReference type="ARBA" id="ARBA00004721"/>
    </source>
</evidence>
<protein>
    <recommendedName>
        <fullName evidence="16">Cytochrome P450</fullName>
    </recommendedName>
</protein>
<keyword evidence="11" id="KW-0503">Monooxygenase</keyword>
<dbReference type="InterPro" id="IPR036396">
    <property type="entry name" value="Cyt_P450_sf"/>
</dbReference>
<comment type="subcellular location">
    <subcellularLocation>
        <location evidence="2">Membrane</location>
    </subcellularLocation>
</comment>
<evidence type="ECO:0000256" key="5">
    <source>
        <dbReference type="ARBA" id="ARBA00022617"/>
    </source>
</evidence>
<organism evidence="14 15">
    <name type="scientific">Hohenbuehelia grisea</name>
    <dbReference type="NCBI Taxonomy" id="104357"/>
    <lineage>
        <taxon>Eukaryota</taxon>
        <taxon>Fungi</taxon>
        <taxon>Dikarya</taxon>
        <taxon>Basidiomycota</taxon>
        <taxon>Agaricomycotina</taxon>
        <taxon>Agaricomycetes</taxon>
        <taxon>Agaricomycetidae</taxon>
        <taxon>Agaricales</taxon>
        <taxon>Pleurotineae</taxon>
        <taxon>Pleurotaceae</taxon>
        <taxon>Hohenbuehelia</taxon>
    </lineage>
</organism>
<gene>
    <name evidence="14" type="ORF">HGRIS_014189</name>
</gene>
<dbReference type="InterPro" id="IPR050121">
    <property type="entry name" value="Cytochrome_P450_monoxygenase"/>
</dbReference>
<name>A0ABR3JUQ2_9AGAR</name>
<sequence>MLPYVLLSPWIFLVACGLWRLFFHPLRKFRGPYQAALTTRYQADFDIIKHGGLLRKISELHKLYGPVVRIAPNELSFSDPQAYFDIFAIGSKFTKDPVYYQTFGVPRGSPGIIDPALSRNRRELLGPFFSRRAIIKLENVIQDKGCQCGIFRFAFLSNICFGGGSPCRTPQRILSRSTC</sequence>
<evidence type="ECO:0000256" key="8">
    <source>
        <dbReference type="ARBA" id="ARBA00022989"/>
    </source>
</evidence>
<feature type="transmembrane region" description="Helical" evidence="13">
    <location>
        <begin position="6"/>
        <end position="23"/>
    </location>
</feature>
<keyword evidence="12 13" id="KW-0472">Membrane</keyword>
<evidence type="ECO:0000256" key="13">
    <source>
        <dbReference type="SAM" id="Phobius"/>
    </source>
</evidence>
<keyword evidence="9" id="KW-0560">Oxidoreductase</keyword>
<evidence type="ECO:0000256" key="10">
    <source>
        <dbReference type="ARBA" id="ARBA00023004"/>
    </source>
</evidence>
<dbReference type="SUPFAM" id="SSF48264">
    <property type="entry name" value="Cytochrome P450"/>
    <property type="match status" value="1"/>
</dbReference>
<evidence type="ECO:0000256" key="9">
    <source>
        <dbReference type="ARBA" id="ARBA00023002"/>
    </source>
</evidence>
<evidence type="ECO:0008006" key="16">
    <source>
        <dbReference type="Google" id="ProtNLM"/>
    </source>
</evidence>
<dbReference type="PANTHER" id="PTHR24305">
    <property type="entry name" value="CYTOCHROME P450"/>
    <property type="match status" value="1"/>
</dbReference>